<reference evidence="1" key="2">
    <citation type="submission" date="2025-08" db="UniProtKB">
        <authorList>
            <consortium name="Ensembl"/>
        </authorList>
    </citation>
    <scope>IDENTIFICATION</scope>
</reference>
<reference evidence="1" key="3">
    <citation type="submission" date="2025-09" db="UniProtKB">
        <authorList>
            <consortium name="Ensembl"/>
        </authorList>
    </citation>
    <scope>IDENTIFICATION</scope>
</reference>
<evidence type="ECO:0000313" key="1">
    <source>
        <dbReference type="Ensembl" id="ENSPMRP00000015676.1"/>
    </source>
</evidence>
<name>A0A670IV90_PODMU</name>
<protein>
    <submittedName>
        <fullName evidence="1">Uncharacterized protein</fullName>
    </submittedName>
</protein>
<evidence type="ECO:0000313" key="2">
    <source>
        <dbReference type="Proteomes" id="UP000472272"/>
    </source>
</evidence>
<keyword evidence="2" id="KW-1185">Reference proteome</keyword>
<dbReference type="AlphaFoldDB" id="A0A670IV90"/>
<reference evidence="1 2" key="1">
    <citation type="journal article" date="2019" name="Proc. Natl. Acad. Sci. U.S.A.">
        <title>Regulatory changes in pterin and carotenoid genes underlie balanced color polymorphisms in the wall lizard.</title>
        <authorList>
            <person name="Andrade P."/>
            <person name="Pinho C."/>
            <person name="Perez I de Lanuza G."/>
            <person name="Afonso S."/>
            <person name="Brejcha J."/>
            <person name="Rubin C.J."/>
            <person name="Wallerman O."/>
            <person name="Pereira P."/>
            <person name="Sabatino S.J."/>
            <person name="Bellati A."/>
            <person name="Pellitteri-Rosa D."/>
            <person name="Bosakova Z."/>
            <person name="Bunikis I."/>
            <person name="Carretero M.A."/>
            <person name="Feiner N."/>
            <person name="Marsik P."/>
            <person name="Pauperio F."/>
            <person name="Salvi D."/>
            <person name="Soler L."/>
            <person name="While G.M."/>
            <person name="Uller T."/>
            <person name="Font E."/>
            <person name="Andersson L."/>
            <person name="Carneiro M."/>
        </authorList>
    </citation>
    <scope>NUCLEOTIDE SEQUENCE</scope>
</reference>
<dbReference type="Ensembl" id="ENSPMRT00000016741.1">
    <property type="protein sequence ID" value="ENSPMRP00000015676.1"/>
    <property type="gene ID" value="ENSPMRG00000010472.1"/>
</dbReference>
<organism evidence="1 2">
    <name type="scientific">Podarcis muralis</name>
    <name type="common">Wall lizard</name>
    <name type="synonym">Lacerta muralis</name>
    <dbReference type="NCBI Taxonomy" id="64176"/>
    <lineage>
        <taxon>Eukaryota</taxon>
        <taxon>Metazoa</taxon>
        <taxon>Chordata</taxon>
        <taxon>Craniata</taxon>
        <taxon>Vertebrata</taxon>
        <taxon>Euteleostomi</taxon>
        <taxon>Lepidosauria</taxon>
        <taxon>Squamata</taxon>
        <taxon>Bifurcata</taxon>
        <taxon>Unidentata</taxon>
        <taxon>Episquamata</taxon>
        <taxon>Laterata</taxon>
        <taxon>Lacertibaenia</taxon>
        <taxon>Lacertidae</taxon>
        <taxon>Podarcis</taxon>
    </lineage>
</organism>
<sequence>VCVNPASPQEIALVVVIASNSSSKKKKKDSSPLIEEVEQNAHGCPSCPAASASGGEAPVPSALILDKITAIWGKTGSAALG</sequence>
<proteinExistence type="predicted"/>
<dbReference type="Proteomes" id="UP000472272">
    <property type="component" value="Chromosome 9"/>
</dbReference>
<accession>A0A670IV90</accession>